<dbReference type="EMBL" id="KC182548">
    <property type="protein sequence ID" value="AGI10986.1"/>
    <property type="molecule type" value="Genomic_DNA"/>
</dbReference>
<protein>
    <submittedName>
        <fullName evidence="1">Uncharacterized protein</fullName>
    </submittedName>
</protein>
<gene>
    <name evidence="1" type="ORF">P113G_0032</name>
</gene>
<name>R9R2B5_9CAUD</name>
<sequence>MSLQSTLLKILWALHKIWPMISKTGKANKMTEKIIISKELNEWLEEHQILDTDDTIYSKRFGREIFNKLYEEVEVSDTEKYENILEVFRLSGYTKAVHLWLLLNRDKWEVEEDELFYICIPEPHDRNGYLAKDIGLEFFLKVPNQKRYKWTQEEIDKHEVAKHLQHFKKKVEK</sequence>
<dbReference type="Proteomes" id="UP000014661">
    <property type="component" value="Segment"/>
</dbReference>
<proteinExistence type="predicted"/>
<accession>R9R2B5</accession>
<reference evidence="1 2" key="1">
    <citation type="journal article" date="2013" name="Appl. Environ. Microbiol.">
        <title>Investigation of the Relationship between Lactococcal Host Cell Wall Polysaccharide Genotype and 936 Phage Receptor Binding Protein Phylogeny.</title>
        <authorList>
            <person name="Mahony J."/>
            <person name="Kot W."/>
            <person name="Murphy J."/>
            <person name="Ainsworth S."/>
            <person name="Neve H."/>
            <person name="Hansen L.H."/>
            <person name="Heller K.J."/>
            <person name="Sorensen S.J."/>
            <person name="Hammer K."/>
            <person name="Cambillau C."/>
            <person name="Vogensen F.K."/>
            <person name="van Sinderen D."/>
        </authorList>
    </citation>
    <scope>NUCLEOTIDE SEQUENCE [LARGE SCALE GENOMIC DNA]</scope>
</reference>
<evidence type="ECO:0000313" key="2">
    <source>
        <dbReference type="Proteomes" id="UP000014661"/>
    </source>
</evidence>
<organism evidence="1 2">
    <name type="scientific">Lactococcus lactis phage P113G</name>
    <dbReference type="NCBI Taxonomy" id="213773"/>
    <lineage>
        <taxon>Viruses</taxon>
        <taxon>Duplodnaviria</taxon>
        <taxon>Heunggongvirae</taxon>
        <taxon>Uroviricota</taxon>
        <taxon>Caudoviricetes</taxon>
        <taxon>Skunavirus</taxon>
        <taxon>Skunavirus p272</taxon>
    </lineage>
</organism>
<evidence type="ECO:0000313" key="1">
    <source>
        <dbReference type="EMBL" id="AGI10986.1"/>
    </source>
</evidence>